<evidence type="ECO:0000256" key="3">
    <source>
        <dbReference type="ARBA" id="ARBA00022840"/>
    </source>
</evidence>
<dbReference type="RefSeq" id="WP_043057464.1">
    <property type="nucleotide sequence ID" value="NZ_LXEY01000020.1"/>
</dbReference>
<keyword evidence="3" id="KW-0067">ATP-binding</keyword>
<dbReference type="FunFam" id="3.40.50.300:FF:001320">
    <property type="entry name" value="Heme ABC transporter ATP-binding protein"/>
    <property type="match status" value="1"/>
</dbReference>
<accession>A0A1B7LY17</accession>
<dbReference type="InterPro" id="IPR027417">
    <property type="entry name" value="P-loop_NTPase"/>
</dbReference>
<keyword evidence="2" id="KW-0547">Nucleotide-binding</keyword>
<sequence length="538" mass="59575">MPDRSHSIVVCDDVSFAWPDGTEVLYDISAVFGSGRTGLIGANGAGKTTLLKLMAGRYSPTSGSIAVSGSVGYLPQHLTLETQETVADLLGIRTKIDALAAIESGDVDPKHFDTIGEDWDIEARARAALDDIGLMDIDLARTVGTLSGGESILIALVGLQLGEHDVVLLDEPTNNLDRETRATLYETITRWRGTLIIVSHDVTLLDLMDNTAELHTGSLTIFGGNYSAYIDYLQQEQAAAEQSLRTAEQKLKTEKRQRIEAETKLARRKRFGNKAFENKREPKMIMKLRKQQAQVSAGKLRDEADDKVLVAREEVDELSQKVRADKHIRIHLPDPEVHNLRRLVEFQQPDARPVIIQGPERVAITGRNGSGKTLLIERLLSNDHSEASCISGTSYTDRIGYLPQRLDHLDDEITMLEAFRLAAPHAESEHIRAQLARFLFRADTVKQKIGELSGGERFRIALALLLLAEPPNELLILDEPTNNLDLKTIQEFVEALNTYQGALIIVSHDDVFLRQINIDTWLHLDAGGLHRSDGPSGT</sequence>
<evidence type="ECO:0000256" key="2">
    <source>
        <dbReference type="ARBA" id="ARBA00022741"/>
    </source>
</evidence>
<dbReference type="Pfam" id="PF00005">
    <property type="entry name" value="ABC_tran"/>
    <property type="match status" value="2"/>
</dbReference>
<feature type="domain" description="ABC transporter" evidence="5">
    <location>
        <begin position="9"/>
        <end position="241"/>
    </location>
</feature>
<comment type="caution">
    <text evidence="6">The sequence shown here is derived from an EMBL/GenBank/DDBJ whole genome shotgun (WGS) entry which is preliminary data.</text>
</comment>
<dbReference type="InterPro" id="IPR050611">
    <property type="entry name" value="ABCF"/>
</dbReference>
<gene>
    <name evidence="6" type="ORF">A6F49_12420</name>
</gene>
<dbReference type="PROSITE" id="PS50893">
    <property type="entry name" value="ABC_TRANSPORTER_2"/>
    <property type="match status" value="1"/>
</dbReference>
<evidence type="ECO:0000256" key="4">
    <source>
        <dbReference type="SAM" id="Coils"/>
    </source>
</evidence>
<dbReference type="EMBL" id="LXEY01000020">
    <property type="protein sequence ID" value="OAV60189.1"/>
    <property type="molecule type" value="Genomic_DNA"/>
</dbReference>
<dbReference type="STRING" id="1837282.A6F49_12420"/>
<organism evidence="6 7">
    <name type="scientific">Enteractinococcus helveticum</name>
    <dbReference type="NCBI Taxonomy" id="1837282"/>
    <lineage>
        <taxon>Bacteria</taxon>
        <taxon>Bacillati</taxon>
        <taxon>Actinomycetota</taxon>
        <taxon>Actinomycetes</taxon>
        <taxon>Micrococcales</taxon>
        <taxon>Micrococcaceae</taxon>
    </lineage>
</organism>
<dbReference type="PANTHER" id="PTHR19211:SF6">
    <property type="entry name" value="BLL7188 PROTEIN"/>
    <property type="match status" value="1"/>
</dbReference>
<dbReference type="InterPro" id="IPR003593">
    <property type="entry name" value="AAA+_ATPase"/>
</dbReference>
<evidence type="ECO:0000259" key="5">
    <source>
        <dbReference type="PROSITE" id="PS50893"/>
    </source>
</evidence>
<dbReference type="PANTHER" id="PTHR19211">
    <property type="entry name" value="ATP-BINDING TRANSPORT PROTEIN-RELATED"/>
    <property type="match status" value="1"/>
</dbReference>
<reference evidence="6 7" key="1">
    <citation type="submission" date="2016-04" db="EMBL/GenBank/DDBJ databases">
        <title>First whole genome shotgun sequence of the bacterium Enteractinococcus sp. strain UASWS1574.</title>
        <authorList>
            <person name="Crovadore J."/>
            <person name="Chablais R."/>
            <person name="Lefort F."/>
        </authorList>
    </citation>
    <scope>NUCLEOTIDE SEQUENCE [LARGE SCALE GENOMIC DNA]</scope>
    <source>
        <strain evidence="6 7">UASWS1574</strain>
    </source>
</reference>
<dbReference type="OrthoDB" id="3239744at2"/>
<dbReference type="GO" id="GO:0005524">
    <property type="term" value="F:ATP binding"/>
    <property type="evidence" value="ECO:0007669"/>
    <property type="project" value="UniProtKB-KW"/>
</dbReference>
<keyword evidence="7" id="KW-1185">Reference proteome</keyword>
<name>A0A1B7LY17_9MICC</name>
<dbReference type="SUPFAM" id="SSF52540">
    <property type="entry name" value="P-loop containing nucleoside triphosphate hydrolases"/>
    <property type="match status" value="2"/>
</dbReference>
<proteinExistence type="predicted"/>
<keyword evidence="1" id="KW-0677">Repeat</keyword>
<keyword evidence="4" id="KW-0175">Coiled coil</keyword>
<protein>
    <submittedName>
        <fullName evidence="6">ABC transporter</fullName>
    </submittedName>
</protein>
<dbReference type="AlphaFoldDB" id="A0A1B7LY17"/>
<evidence type="ECO:0000256" key="1">
    <source>
        <dbReference type="ARBA" id="ARBA00022737"/>
    </source>
</evidence>
<evidence type="ECO:0000313" key="7">
    <source>
        <dbReference type="Proteomes" id="UP000078292"/>
    </source>
</evidence>
<feature type="coiled-coil region" evidence="4">
    <location>
        <begin position="230"/>
        <end position="264"/>
    </location>
</feature>
<evidence type="ECO:0000313" key="6">
    <source>
        <dbReference type="EMBL" id="OAV60189.1"/>
    </source>
</evidence>
<dbReference type="Gene3D" id="3.40.50.300">
    <property type="entry name" value="P-loop containing nucleotide triphosphate hydrolases"/>
    <property type="match status" value="2"/>
</dbReference>
<dbReference type="InterPro" id="IPR003439">
    <property type="entry name" value="ABC_transporter-like_ATP-bd"/>
</dbReference>
<dbReference type="GO" id="GO:0016887">
    <property type="term" value="F:ATP hydrolysis activity"/>
    <property type="evidence" value="ECO:0007669"/>
    <property type="project" value="InterPro"/>
</dbReference>
<dbReference type="SMART" id="SM00382">
    <property type="entry name" value="AAA"/>
    <property type="match status" value="2"/>
</dbReference>
<dbReference type="Proteomes" id="UP000078292">
    <property type="component" value="Unassembled WGS sequence"/>
</dbReference>